<name>A0A975XL83_9BURK</name>
<protein>
    <submittedName>
        <fullName evidence="1">Uncharacterized protein</fullName>
    </submittedName>
</protein>
<evidence type="ECO:0000313" key="1">
    <source>
        <dbReference type="EMBL" id="SOY71818.1"/>
    </source>
</evidence>
<dbReference type="EMBL" id="OFSN01000019">
    <property type="protein sequence ID" value="SOY71818.1"/>
    <property type="molecule type" value="Genomic_DNA"/>
</dbReference>
<accession>A0A975XL83</accession>
<comment type="caution">
    <text evidence="1">The sequence shown here is derived from an EMBL/GenBank/DDBJ whole genome shotgun (WGS) entry which is preliminary data.</text>
</comment>
<reference evidence="1 2" key="1">
    <citation type="submission" date="2018-01" db="EMBL/GenBank/DDBJ databases">
        <authorList>
            <person name="Clerissi C."/>
        </authorList>
    </citation>
    <scope>NUCLEOTIDE SEQUENCE [LARGE SCALE GENOMIC DNA]</scope>
    <source>
        <strain evidence="1">Cupriavidus taiwanensis LMG 19430</strain>
    </source>
</reference>
<evidence type="ECO:0000313" key="2">
    <source>
        <dbReference type="Proteomes" id="UP000257016"/>
    </source>
</evidence>
<proteinExistence type="predicted"/>
<sequence length="28" mass="3067">MAFESGGEVAHITEATRHRYVSDTMLAS</sequence>
<dbReference type="Proteomes" id="UP000257016">
    <property type="component" value="Unassembled WGS sequence"/>
</dbReference>
<gene>
    <name evidence="1" type="ORF">CBM2586_B130538</name>
</gene>
<organism evidence="1 2">
    <name type="scientific">Cupriavidus taiwanensis</name>
    <dbReference type="NCBI Taxonomy" id="164546"/>
    <lineage>
        <taxon>Bacteria</taxon>
        <taxon>Pseudomonadati</taxon>
        <taxon>Pseudomonadota</taxon>
        <taxon>Betaproteobacteria</taxon>
        <taxon>Burkholderiales</taxon>
        <taxon>Burkholderiaceae</taxon>
        <taxon>Cupriavidus</taxon>
    </lineage>
</organism>
<dbReference type="AlphaFoldDB" id="A0A975XL83"/>